<keyword evidence="2" id="KW-1185">Reference proteome</keyword>
<dbReference type="CDD" id="cd12105">
    <property type="entry name" value="HmuY"/>
    <property type="match status" value="1"/>
</dbReference>
<proteinExistence type="predicted"/>
<reference evidence="2" key="1">
    <citation type="submission" date="2016-10" db="EMBL/GenBank/DDBJ databases">
        <authorList>
            <person name="Varghese N."/>
            <person name="Submissions S."/>
        </authorList>
    </citation>
    <scope>NUCLEOTIDE SEQUENCE [LARGE SCALE GENOMIC DNA]</scope>
    <source>
        <strain evidence="2">DSM 17044</strain>
    </source>
</reference>
<dbReference type="EMBL" id="FOAP01000011">
    <property type="protein sequence ID" value="SEM06152.1"/>
    <property type="molecule type" value="Genomic_DNA"/>
</dbReference>
<evidence type="ECO:0000313" key="2">
    <source>
        <dbReference type="Proteomes" id="UP000182719"/>
    </source>
</evidence>
<evidence type="ECO:0000313" key="1">
    <source>
        <dbReference type="EMBL" id="SEM06152.1"/>
    </source>
</evidence>
<dbReference type="RefSeq" id="WP_075008294.1">
    <property type="nucleotide sequence ID" value="NZ_FOAP01000011.1"/>
</dbReference>
<dbReference type="Pfam" id="PF14064">
    <property type="entry name" value="HmuY"/>
    <property type="match status" value="1"/>
</dbReference>
<accession>A0A1H7VA93</accession>
<dbReference type="Proteomes" id="UP000182719">
    <property type="component" value="Unassembled WGS sequence"/>
</dbReference>
<protein>
    <submittedName>
        <fullName evidence="1">HmuY protein</fullName>
    </submittedName>
</protein>
<sequence>MSSLPELKRSHARWLPALAVLAMSLALVNCGDDPEETPPVSDGRGEPQCAPAPVRCSEESIDGLDLLTTVSAGAIREDGTTAGEFHTYVDARGGGNPPTQSYTYARFTAQGLTAVAVDDQAALASMDWDIAFRRYIIRVNSGVSGPSCTLVAQTPAGTAFEAVTAVDPSWAFTSENYYTDTCESVSHGAGLGPATAMGSFWAYEACLAMTGNVFVVRLADGRHVKLEVTHYYDPEPQQTCNETGSAPAPNGAAQFRIRWAFLP</sequence>
<dbReference type="OrthoDB" id="5525211at2"/>
<gene>
    <name evidence="1" type="ORF">SAMN05444354_11112</name>
</gene>
<organism evidence="1 2">
    <name type="scientific">Stigmatella aurantiaca</name>
    <dbReference type="NCBI Taxonomy" id="41"/>
    <lineage>
        <taxon>Bacteria</taxon>
        <taxon>Pseudomonadati</taxon>
        <taxon>Myxococcota</taxon>
        <taxon>Myxococcia</taxon>
        <taxon>Myxococcales</taxon>
        <taxon>Cystobacterineae</taxon>
        <taxon>Archangiaceae</taxon>
        <taxon>Stigmatella</taxon>
    </lineage>
</organism>
<dbReference type="InterPro" id="IPR025921">
    <property type="entry name" value="HmuY"/>
</dbReference>
<dbReference type="AlphaFoldDB" id="A0A1H7VA93"/>
<name>A0A1H7VA93_STIAU</name>